<evidence type="ECO:0000256" key="8">
    <source>
        <dbReference type="ARBA" id="ARBA00023098"/>
    </source>
</evidence>
<dbReference type="GO" id="GO:0005789">
    <property type="term" value="C:endoplasmic reticulum membrane"/>
    <property type="evidence" value="ECO:0007669"/>
    <property type="project" value="UniProtKB-SubCell"/>
</dbReference>
<evidence type="ECO:0000313" key="14">
    <source>
        <dbReference type="EMBL" id="KAJ3257873.1"/>
    </source>
</evidence>
<keyword evidence="3" id="KW-0444">Lipid biosynthesis</keyword>
<evidence type="ECO:0000256" key="12">
    <source>
        <dbReference type="ARBA" id="ARBA00025707"/>
    </source>
</evidence>
<dbReference type="InterPro" id="IPR004277">
    <property type="entry name" value="PSS"/>
</dbReference>
<organism evidence="14 15">
    <name type="scientific">Boothiomyces macroporosus</name>
    <dbReference type="NCBI Taxonomy" id="261099"/>
    <lineage>
        <taxon>Eukaryota</taxon>
        <taxon>Fungi</taxon>
        <taxon>Fungi incertae sedis</taxon>
        <taxon>Chytridiomycota</taxon>
        <taxon>Chytridiomycota incertae sedis</taxon>
        <taxon>Chytridiomycetes</taxon>
        <taxon>Rhizophydiales</taxon>
        <taxon>Terramycetaceae</taxon>
        <taxon>Boothiomyces</taxon>
    </lineage>
</organism>
<evidence type="ECO:0000256" key="10">
    <source>
        <dbReference type="ARBA" id="ARBA00023209"/>
    </source>
</evidence>
<dbReference type="GO" id="GO:0106245">
    <property type="term" value="F:L-serine-phosphatidylethanolamine phosphatidyltransferase activity"/>
    <property type="evidence" value="ECO:0007669"/>
    <property type="project" value="InterPro"/>
</dbReference>
<protein>
    <recommendedName>
        <fullName evidence="16">Phosphatidylserine synthase</fullName>
    </recommendedName>
</protein>
<keyword evidence="10" id="KW-0594">Phospholipid biosynthesis</keyword>
<comment type="pathway">
    <text evidence="2">Lipid metabolism.</text>
</comment>
<dbReference type="PANTHER" id="PTHR15362">
    <property type="entry name" value="PHOSPHATIDYLINOSITOL SYNTHASE"/>
    <property type="match status" value="1"/>
</dbReference>
<evidence type="ECO:0000256" key="7">
    <source>
        <dbReference type="ARBA" id="ARBA00022989"/>
    </source>
</evidence>
<keyword evidence="5 13" id="KW-0812">Transmembrane</keyword>
<evidence type="ECO:0000256" key="1">
    <source>
        <dbReference type="ARBA" id="ARBA00004477"/>
    </source>
</evidence>
<dbReference type="EMBL" id="JADGKB010000033">
    <property type="protein sequence ID" value="KAJ3257873.1"/>
    <property type="molecule type" value="Genomic_DNA"/>
</dbReference>
<evidence type="ECO:0000256" key="13">
    <source>
        <dbReference type="SAM" id="Phobius"/>
    </source>
</evidence>
<comment type="caution">
    <text evidence="14">The sequence shown here is derived from an EMBL/GenBank/DDBJ whole genome shotgun (WGS) entry which is preliminary data.</text>
</comment>
<dbReference type="PANTHER" id="PTHR15362:SF7">
    <property type="entry name" value="PHOSPHATIDYLSERINE SYNTHASE 2"/>
    <property type="match status" value="1"/>
</dbReference>
<sequence length="215" mass="25465">MPENEKENIRASWDYEYHDKLDPTVEIFYKPMNITLLVSFIVGLVYVPLFVLDDDPVFNTKVGLWTAVIVLVLTGLLQFKDGPFIRPHPAFWRTKDHARQAFKFIDPTLGVPLPEKNYAENCDLTWEVMLDQLDVFVLAHTFGWFCKALILRDYWLCWVISILFEVMEYSLGHQLPNFEECWWDHWILDVLLTNWLGIYLGMKTCEYFEMKVKLS</sequence>
<evidence type="ECO:0008006" key="16">
    <source>
        <dbReference type="Google" id="ProtNLM"/>
    </source>
</evidence>
<dbReference type="AlphaFoldDB" id="A0AAD5Y8L5"/>
<keyword evidence="4" id="KW-0808">Transferase</keyword>
<evidence type="ECO:0000256" key="3">
    <source>
        <dbReference type="ARBA" id="ARBA00022516"/>
    </source>
</evidence>
<proteinExistence type="predicted"/>
<dbReference type="GO" id="GO:0006659">
    <property type="term" value="P:phosphatidylserine biosynthetic process"/>
    <property type="evidence" value="ECO:0007669"/>
    <property type="project" value="InterPro"/>
</dbReference>
<keyword evidence="15" id="KW-1185">Reference proteome</keyword>
<name>A0AAD5Y8L5_9FUNG</name>
<evidence type="ECO:0000256" key="5">
    <source>
        <dbReference type="ARBA" id="ARBA00022692"/>
    </source>
</evidence>
<dbReference type="Proteomes" id="UP001210925">
    <property type="component" value="Unassembled WGS sequence"/>
</dbReference>
<comment type="pathway">
    <text evidence="12">Phospholipid metabolism.</text>
</comment>
<evidence type="ECO:0000256" key="4">
    <source>
        <dbReference type="ARBA" id="ARBA00022679"/>
    </source>
</evidence>
<feature type="transmembrane region" description="Helical" evidence="13">
    <location>
        <begin position="34"/>
        <end position="52"/>
    </location>
</feature>
<keyword evidence="8" id="KW-0443">Lipid metabolism</keyword>
<keyword evidence="9 13" id="KW-0472">Membrane</keyword>
<keyword evidence="6" id="KW-0256">Endoplasmic reticulum</keyword>
<evidence type="ECO:0000313" key="15">
    <source>
        <dbReference type="Proteomes" id="UP001210925"/>
    </source>
</evidence>
<accession>A0AAD5Y8L5</accession>
<evidence type="ECO:0000256" key="11">
    <source>
        <dbReference type="ARBA" id="ARBA00023264"/>
    </source>
</evidence>
<dbReference type="Pfam" id="PF03034">
    <property type="entry name" value="PSS"/>
    <property type="match status" value="1"/>
</dbReference>
<reference evidence="14" key="1">
    <citation type="submission" date="2020-05" db="EMBL/GenBank/DDBJ databases">
        <title>Phylogenomic resolution of chytrid fungi.</title>
        <authorList>
            <person name="Stajich J.E."/>
            <person name="Amses K."/>
            <person name="Simmons R."/>
            <person name="Seto K."/>
            <person name="Myers J."/>
            <person name="Bonds A."/>
            <person name="Quandt C.A."/>
            <person name="Barry K."/>
            <person name="Liu P."/>
            <person name="Grigoriev I."/>
            <person name="Longcore J.E."/>
            <person name="James T.Y."/>
        </authorList>
    </citation>
    <scope>NUCLEOTIDE SEQUENCE</scope>
    <source>
        <strain evidence="14">PLAUS21</strain>
    </source>
</reference>
<evidence type="ECO:0000256" key="9">
    <source>
        <dbReference type="ARBA" id="ARBA00023136"/>
    </source>
</evidence>
<gene>
    <name evidence="14" type="ORF">HK103_004164</name>
</gene>
<feature type="transmembrane region" description="Helical" evidence="13">
    <location>
        <begin position="58"/>
        <end position="77"/>
    </location>
</feature>
<keyword evidence="11" id="KW-1208">Phospholipid metabolism</keyword>
<evidence type="ECO:0000256" key="6">
    <source>
        <dbReference type="ARBA" id="ARBA00022824"/>
    </source>
</evidence>
<keyword evidence="7 13" id="KW-1133">Transmembrane helix</keyword>
<evidence type="ECO:0000256" key="2">
    <source>
        <dbReference type="ARBA" id="ARBA00005189"/>
    </source>
</evidence>
<comment type="subcellular location">
    <subcellularLocation>
        <location evidence="1">Endoplasmic reticulum membrane</location>
        <topology evidence="1">Multi-pass membrane protein</topology>
    </subcellularLocation>
</comment>